<dbReference type="RefSeq" id="WP_265790844.1">
    <property type="nucleotide sequence ID" value="NZ_BAABRS010000003.1"/>
</dbReference>
<organism evidence="1 2">
    <name type="scientific">Fodinibius salicampi</name>
    <dbReference type="NCBI Taxonomy" id="1920655"/>
    <lineage>
        <taxon>Bacteria</taxon>
        <taxon>Pseudomonadati</taxon>
        <taxon>Balneolota</taxon>
        <taxon>Balneolia</taxon>
        <taxon>Balneolales</taxon>
        <taxon>Balneolaceae</taxon>
        <taxon>Fodinibius</taxon>
    </lineage>
</organism>
<dbReference type="EMBL" id="JAJNDC010000003">
    <property type="protein sequence ID" value="MCW9713851.1"/>
    <property type="molecule type" value="Genomic_DNA"/>
</dbReference>
<dbReference type="Proteomes" id="UP001207337">
    <property type="component" value="Unassembled WGS sequence"/>
</dbReference>
<sequence length="102" mass="12074">MKTEKLLLELEQLVEQSGYAIRKEKGTFRGDSCVMEGEKLVVLNKKKPEQQQVGLLARVLQDQSLQDIYIKPAVRKHLEELWDRFERFKDQEIEELDIDLEE</sequence>
<name>A0ABT3Q1B0_9BACT</name>
<evidence type="ECO:0000313" key="2">
    <source>
        <dbReference type="Proteomes" id="UP001207337"/>
    </source>
</evidence>
<keyword evidence="2" id="KW-1185">Reference proteome</keyword>
<gene>
    <name evidence="1" type="ORF">LQ318_13150</name>
</gene>
<reference evidence="1 2" key="1">
    <citation type="submission" date="2021-11" db="EMBL/GenBank/DDBJ databases">
        <title>Aliifidinibius sp. nov., a new bacterium isolated from saline soil.</title>
        <authorList>
            <person name="Galisteo C."/>
            <person name="De La Haba R."/>
            <person name="Sanchez-Porro C."/>
            <person name="Ventosa A."/>
        </authorList>
    </citation>
    <scope>NUCLEOTIDE SEQUENCE [LARGE SCALE GENOMIC DNA]</scope>
    <source>
        <strain evidence="1 2">KACC 190600</strain>
    </source>
</reference>
<comment type="caution">
    <text evidence="1">The sequence shown here is derived from an EMBL/GenBank/DDBJ whole genome shotgun (WGS) entry which is preliminary data.</text>
</comment>
<evidence type="ECO:0000313" key="1">
    <source>
        <dbReference type="EMBL" id="MCW9713851.1"/>
    </source>
</evidence>
<proteinExistence type="predicted"/>
<protein>
    <submittedName>
        <fullName evidence="1">Uncharacterized protein</fullName>
    </submittedName>
</protein>
<accession>A0ABT3Q1B0</accession>